<feature type="region of interest" description="Disordered" evidence="1">
    <location>
        <begin position="157"/>
        <end position="177"/>
    </location>
</feature>
<reference evidence="2" key="1">
    <citation type="journal article" date="2012" name="PLoS Negl. Trop. Dis.">
        <title>A systematically improved high quality genome and transcriptome of the human blood fluke Schistosoma mansoni.</title>
        <authorList>
            <person name="Protasio A.V."/>
            <person name="Tsai I.J."/>
            <person name="Babbage A."/>
            <person name="Nichol S."/>
            <person name="Hunt M."/>
            <person name="Aslett M.A."/>
            <person name="De Silva N."/>
            <person name="Velarde G.S."/>
            <person name="Anderson T.J."/>
            <person name="Clark R.C."/>
            <person name="Davidson C."/>
            <person name="Dillon G.P."/>
            <person name="Holroyd N.E."/>
            <person name="LoVerde P.T."/>
            <person name="Lloyd C."/>
            <person name="McQuillan J."/>
            <person name="Oliveira G."/>
            <person name="Otto T.D."/>
            <person name="Parker-Manuel S.J."/>
            <person name="Quail M.A."/>
            <person name="Wilson R.A."/>
            <person name="Zerlotini A."/>
            <person name="Dunne D.W."/>
            <person name="Berriman M."/>
        </authorList>
    </citation>
    <scope>NUCLEOTIDE SEQUENCE [LARGE SCALE GENOMIC DNA]</scope>
    <source>
        <strain evidence="2">Puerto Rican</strain>
    </source>
</reference>
<protein>
    <submittedName>
        <fullName evidence="3">GYF_2 domain-containing protein</fullName>
    </submittedName>
</protein>
<evidence type="ECO:0000313" key="2">
    <source>
        <dbReference type="Proteomes" id="UP000008854"/>
    </source>
</evidence>
<dbReference type="InParanoid" id="A0A5K4FE15"/>
<name>A0A5K4FE15_SCHMA</name>
<dbReference type="AlphaFoldDB" id="A0A5K4FE15"/>
<dbReference type="WBParaSite" id="Smp_346550.1">
    <property type="protein sequence ID" value="Smp_346550.1"/>
    <property type="gene ID" value="Smp_346550"/>
</dbReference>
<accession>A0A5K4FE15</accession>
<organism evidence="2 3">
    <name type="scientific">Schistosoma mansoni</name>
    <name type="common">Blood fluke</name>
    <dbReference type="NCBI Taxonomy" id="6183"/>
    <lineage>
        <taxon>Eukaryota</taxon>
        <taxon>Metazoa</taxon>
        <taxon>Spiralia</taxon>
        <taxon>Lophotrochozoa</taxon>
        <taxon>Platyhelminthes</taxon>
        <taxon>Trematoda</taxon>
        <taxon>Digenea</taxon>
        <taxon>Strigeidida</taxon>
        <taxon>Schistosomatoidea</taxon>
        <taxon>Schistosomatidae</taxon>
        <taxon>Schistosoma</taxon>
    </lineage>
</organism>
<keyword evidence="2" id="KW-1185">Reference proteome</keyword>
<evidence type="ECO:0000313" key="3">
    <source>
        <dbReference type="WBParaSite" id="Smp_346550.1"/>
    </source>
</evidence>
<sequence length="192" mass="22519">MKKTVIYKEKPSSNSSDEYYDEVVETTWVVKLGDKNITDKDLLDYLNNQTKDEDLFERKNEGTNSGKSPIETETSWFTMGRKANLTQREIMKFFDDQLDLDDLLKTVLPTGIEKPPPREVISRKVWISDGLDKEIKRWNIDQLVQDTFKNILKEKPNNKDINNNNNNNSNNNNINIINSNNITQKDVEYEYY</sequence>
<reference evidence="3" key="2">
    <citation type="submission" date="2019-11" db="UniProtKB">
        <authorList>
            <consortium name="WormBaseParasite"/>
        </authorList>
    </citation>
    <scope>IDENTIFICATION</scope>
    <source>
        <strain evidence="3">Puerto Rican</strain>
    </source>
</reference>
<feature type="compositionally biased region" description="Low complexity" evidence="1">
    <location>
        <begin position="161"/>
        <end position="177"/>
    </location>
</feature>
<dbReference type="Proteomes" id="UP000008854">
    <property type="component" value="Unassembled WGS sequence"/>
</dbReference>
<proteinExistence type="predicted"/>
<evidence type="ECO:0000256" key="1">
    <source>
        <dbReference type="SAM" id="MobiDB-lite"/>
    </source>
</evidence>